<sequence length="132" mass="14666">MVAWATTSASVAVSITSTNRHPELHINAFIISDVILLHAVFSSSITFCYGLCVICVADNPLGGWHLVCCPFRNFKIFHPCVFFLTTVVYCSMSPKKRLNKGDSYKSSGKKVSASAKKKIFKVKKEPAKCWFL</sequence>
<feature type="transmembrane region" description="Helical" evidence="1">
    <location>
        <begin position="34"/>
        <end position="56"/>
    </location>
</feature>
<organism evidence="5 6">
    <name type="scientific">Phytophthora cactorum</name>
    <dbReference type="NCBI Taxonomy" id="29920"/>
    <lineage>
        <taxon>Eukaryota</taxon>
        <taxon>Sar</taxon>
        <taxon>Stramenopiles</taxon>
        <taxon>Oomycota</taxon>
        <taxon>Peronosporomycetes</taxon>
        <taxon>Peronosporales</taxon>
        <taxon>Peronosporaceae</taxon>
        <taxon>Phytophthora</taxon>
    </lineage>
</organism>
<dbReference type="Proteomes" id="UP000735874">
    <property type="component" value="Unassembled WGS sequence"/>
</dbReference>
<dbReference type="Proteomes" id="UP000697107">
    <property type="component" value="Unassembled WGS sequence"/>
</dbReference>
<reference evidence="5" key="1">
    <citation type="submission" date="2018-10" db="EMBL/GenBank/DDBJ databases">
        <title>Effector identification in a new, highly contiguous assembly of the strawberry crown rot pathogen Phytophthora cactorum.</title>
        <authorList>
            <person name="Armitage A.D."/>
            <person name="Nellist C.F."/>
            <person name="Bates H."/>
            <person name="Vickerstaff R.J."/>
            <person name="Harrison R.J."/>
        </authorList>
    </citation>
    <scope>NUCLEOTIDE SEQUENCE</scope>
    <source>
        <strain evidence="2">15-7</strain>
        <strain evidence="4">4032</strain>
        <strain evidence="3">4040</strain>
        <strain evidence="5">P415</strain>
    </source>
</reference>
<dbReference type="EMBL" id="RCMI01000418">
    <property type="protein sequence ID" value="KAG2911644.1"/>
    <property type="molecule type" value="Genomic_DNA"/>
</dbReference>
<feature type="transmembrane region" description="Helical" evidence="1">
    <location>
        <begin position="76"/>
        <end position="92"/>
    </location>
</feature>
<gene>
    <name evidence="2" type="ORF">PC113_g13559</name>
    <name evidence="4" type="ORF">PC115_g12496</name>
    <name evidence="3" type="ORF">PC117_g21011</name>
    <name evidence="5" type="ORF">PC118_g18989</name>
</gene>
<evidence type="ECO:0000313" key="3">
    <source>
        <dbReference type="EMBL" id="KAG2904533.1"/>
    </source>
</evidence>
<name>A0A8T1FBH1_9STRA</name>
<protein>
    <submittedName>
        <fullName evidence="5">Uncharacterized protein</fullName>
    </submittedName>
</protein>
<keyword evidence="1" id="KW-0472">Membrane</keyword>
<dbReference type="EMBL" id="RCML01000988">
    <property type="protein sequence ID" value="KAG2966742.1"/>
    <property type="molecule type" value="Genomic_DNA"/>
</dbReference>
<evidence type="ECO:0000313" key="2">
    <source>
        <dbReference type="EMBL" id="KAG2854154.1"/>
    </source>
</evidence>
<dbReference type="Proteomes" id="UP000736787">
    <property type="component" value="Unassembled WGS sequence"/>
</dbReference>
<evidence type="ECO:0000313" key="6">
    <source>
        <dbReference type="Proteomes" id="UP000697107"/>
    </source>
</evidence>
<evidence type="ECO:0000256" key="1">
    <source>
        <dbReference type="SAM" id="Phobius"/>
    </source>
</evidence>
<dbReference type="Proteomes" id="UP000774804">
    <property type="component" value="Unassembled WGS sequence"/>
</dbReference>
<evidence type="ECO:0000313" key="4">
    <source>
        <dbReference type="EMBL" id="KAG2911644.1"/>
    </source>
</evidence>
<evidence type="ECO:0000313" key="5">
    <source>
        <dbReference type="EMBL" id="KAG2966742.1"/>
    </source>
</evidence>
<comment type="caution">
    <text evidence="5">The sequence shown here is derived from an EMBL/GenBank/DDBJ whole genome shotgun (WGS) entry which is preliminary data.</text>
</comment>
<accession>A0A8T1FBH1</accession>
<keyword evidence="1" id="KW-0812">Transmembrane</keyword>
<keyword evidence="1" id="KW-1133">Transmembrane helix</keyword>
<dbReference type="AlphaFoldDB" id="A0A8T1FBH1"/>
<dbReference type="EMBL" id="RCMG01000444">
    <property type="protein sequence ID" value="KAG2854154.1"/>
    <property type="molecule type" value="Genomic_DNA"/>
</dbReference>
<dbReference type="EMBL" id="RCMK01001020">
    <property type="protein sequence ID" value="KAG2904533.1"/>
    <property type="molecule type" value="Genomic_DNA"/>
</dbReference>
<proteinExistence type="predicted"/>